<proteinExistence type="predicted"/>
<dbReference type="Proteomes" id="UP000541154">
    <property type="component" value="Unassembled WGS sequence"/>
</dbReference>
<gene>
    <name evidence="1" type="ORF">ETB97_004806</name>
</gene>
<evidence type="ECO:0000313" key="1">
    <source>
        <dbReference type="EMBL" id="KAF5865226.1"/>
    </source>
</evidence>
<dbReference type="EMBL" id="SPNV01000022">
    <property type="protein sequence ID" value="KAF5865226.1"/>
    <property type="molecule type" value="Genomic_DNA"/>
</dbReference>
<reference evidence="1 2" key="1">
    <citation type="submission" date="2019-04" db="EMBL/GenBank/DDBJ databases">
        <title>Aspergillus burnettii sp. nov., novel species from soil in southeast Queensland.</title>
        <authorList>
            <person name="Gilchrist C.L.M."/>
            <person name="Pitt J.I."/>
            <person name="Lange L."/>
            <person name="Lacey H.J."/>
            <person name="Vuong D."/>
            <person name="Midgley D.J."/>
            <person name="Greenfield P."/>
            <person name="Bradbury M."/>
            <person name="Lacey E."/>
            <person name="Busk P.K."/>
            <person name="Pilgaard B."/>
            <person name="Chooi Y.H."/>
            <person name="Piggott A.M."/>
        </authorList>
    </citation>
    <scope>NUCLEOTIDE SEQUENCE [LARGE SCALE GENOMIC DNA]</scope>
    <source>
        <strain evidence="1 2">FRR 5400</strain>
    </source>
</reference>
<protein>
    <submittedName>
        <fullName evidence="1">Uncharacterized protein</fullName>
    </submittedName>
</protein>
<sequence>MTGIYMPLWKQQNVRGCSCCAVGNPNAISGNDIEKLKQNRDSSMERHALPKEFMVPQLRKMQGASPDDIPGVRKNLQKLKDMQTKLRMRLEDLDLTMEQHDDLL</sequence>
<evidence type="ECO:0000313" key="2">
    <source>
        <dbReference type="Proteomes" id="UP000541154"/>
    </source>
</evidence>
<comment type="caution">
    <text evidence="1">The sequence shown here is derived from an EMBL/GenBank/DDBJ whole genome shotgun (WGS) entry which is preliminary data.</text>
</comment>
<dbReference type="AlphaFoldDB" id="A0A8H6AB15"/>
<organism evidence="1 2">
    <name type="scientific">Petromyces alliaceus</name>
    <name type="common">Aspergillus alliaceus</name>
    <dbReference type="NCBI Taxonomy" id="209559"/>
    <lineage>
        <taxon>Eukaryota</taxon>
        <taxon>Fungi</taxon>
        <taxon>Dikarya</taxon>
        <taxon>Ascomycota</taxon>
        <taxon>Pezizomycotina</taxon>
        <taxon>Eurotiomycetes</taxon>
        <taxon>Eurotiomycetidae</taxon>
        <taxon>Eurotiales</taxon>
        <taxon>Aspergillaceae</taxon>
        <taxon>Aspergillus</taxon>
        <taxon>Aspergillus subgen. Circumdati</taxon>
    </lineage>
</organism>
<keyword evidence="2" id="KW-1185">Reference proteome</keyword>
<accession>A0A8H6AB15</accession>
<name>A0A8H6AB15_PETAA</name>